<dbReference type="Proteomes" id="UP001287282">
    <property type="component" value="Unassembled WGS sequence"/>
</dbReference>
<evidence type="ECO:0000256" key="3">
    <source>
        <dbReference type="ARBA" id="ARBA00022475"/>
    </source>
</evidence>
<feature type="domain" description="Phosphotransferase system EIIC" evidence="9">
    <location>
        <begin position="4"/>
        <end position="83"/>
    </location>
</feature>
<keyword evidence="7 8" id="KW-0472">Membrane</keyword>
<feature type="non-terminal residue" evidence="10">
    <location>
        <position position="88"/>
    </location>
</feature>
<evidence type="ECO:0000256" key="6">
    <source>
        <dbReference type="ARBA" id="ARBA00022989"/>
    </source>
</evidence>
<feature type="non-terminal residue" evidence="10">
    <location>
        <position position="1"/>
    </location>
</feature>
<name>A0ABU3XHS1_9BACI</name>
<dbReference type="Pfam" id="PF02378">
    <property type="entry name" value="PTS_EIIC"/>
    <property type="match status" value="1"/>
</dbReference>
<feature type="transmembrane region" description="Helical" evidence="8">
    <location>
        <begin position="12"/>
        <end position="30"/>
    </location>
</feature>
<keyword evidence="3" id="KW-1003">Cell membrane</keyword>
<evidence type="ECO:0000256" key="4">
    <source>
        <dbReference type="ARBA" id="ARBA00022597"/>
    </source>
</evidence>
<comment type="subcellular location">
    <subcellularLocation>
        <location evidence="1">Cell membrane</location>
        <topology evidence="1">Multi-pass membrane protein</topology>
    </subcellularLocation>
</comment>
<organism evidence="10 11">
    <name type="scientific">Alkalihalophilus lindianensis</name>
    <dbReference type="NCBI Taxonomy" id="1630542"/>
    <lineage>
        <taxon>Bacteria</taxon>
        <taxon>Bacillati</taxon>
        <taxon>Bacillota</taxon>
        <taxon>Bacilli</taxon>
        <taxon>Bacillales</taxon>
        <taxon>Bacillaceae</taxon>
        <taxon>Alkalihalophilus</taxon>
    </lineage>
</organism>
<dbReference type="InterPro" id="IPR051088">
    <property type="entry name" value="PTS_Sugar-EIIC/EIIB"/>
</dbReference>
<protein>
    <submittedName>
        <fullName evidence="10">PTS transporter subunit EIIC</fullName>
    </submittedName>
</protein>
<keyword evidence="5 8" id="KW-0812">Transmembrane</keyword>
<keyword evidence="11" id="KW-1185">Reference proteome</keyword>
<evidence type="ECO:0000256" key="1">
    <source>
        <dbReference type="ARBA" id="ARBA00004651"/>
    </source>
</evidence>
<sequence length="88" mass="9870">KTLSFAYIDGKGIIPALIIAILTTELYQFMKKKNFGKITMPPGVPPSLSDVFASLFPGMILITVYIFIFIFFRSFDTSFASFIFTKLA</sequence>
<evidence type="ECO:0000256" key="2">
    <source>
        <dbReference type="ARBA" id="ARBA00022448"/>
    </source>
</evidence>
<keyword evidence="4" id="KW-0762">Sugar transport</keyword>
<keyword evidence="2" id="KW-0813">Transport</keyword>
<evidence type="ECO:0000256" key="8">
    <source>
        <dbReference type="SAM" id="Phobius"/>
    </source>
</evidence>
<comment type="caution">
    <text evidence="10">The sequence shown here is derived from an EMBL/GenBank/DDBJ whole genome shotgun (WGS) entry which is preliminary data.</text>
</comment>
<dbReference type="RefSeq" id="WP_317124194.1">
    <property type="nucleotide sequence ID" value="NZ_JAWJBA010000428.1"/>
</dbReference>
<proteinExistence type="predicted"/>
<keyword evidence="6 8" id="KW-1133">Transmembrane helix</keyword>
<evidence type="ECO:0000256" key="5">
    <source>
        <dbReference type="ARBA" id="ARBA00022692"/>
    </source>
</evidence>
<evidence type="ECO:0000313" key="11">
    <source>
        <dbReference type="Proteomes" id="UP001287282"/>
    </source>
</evidence>
<dbReference type="PANTHER" id="PTHR33989">
    <property type="match status" value="1"/>
</dbReference>
<evidence type="ECO:0000313" key="10">
    <source>
        <dbReference type="EMBL" id="MDV2687197.1"/>
    </source>
</evidence>
<reference evidence="10 11" key="1">
    <citation type="submission" date="2023-10" db="EMBL/GenBank/DDBJ databases">
        <title>Screening of Alkalihalobacillus lindianensis BZ-TG-R113 and Its Alleviation of Salt Stress on Rapeseed Growth.</title>
        <authorList>
            <person name="Zhao B."/>
            <person name="Guo T."/>
        </authorList>
    </citation>
    <scope>NUCLEOTIDE SEQUENCE [LARGE SCALE GENOMIC DNA]</scope>
    <source>
        <strain evidence="10 11">BZ-TG-R113</strain>
    </source>
</reference>
<gene>
    <name evidence="10" type="ORF">RYX56_22895</name>
</gene>
<dbReference type="EMBL" id="JAWJBA010000428">
    <property type="protein sequence ID" value="MDV2687197.1"/>
    <property type="molecule type" value="Genomic_DNA"/>
</dbReference>
<evidence type="ECO:0000259" key="9">
    <source>
        <dbReference type="Pfam" id="PF02378"/>
    </source>
</evidence>
<evidence type="ECO:0000256" key="7">
    <source>
        <dbReference type="ARBA" id="ARBA00023136"/>
    </source>
</evidence>
<feature type="transmembrane region" description="Helical" evidence="8">
    <location>
        <begin position="51"/>
        <end position="72"/>
    </location>
</feature>
<dbReference type="InterPro" id="IPR003352">
    <property type="entry name" value="PTS_EIIC"/>
</dbReference>
<accession>A0ABU3XHS1</accession>
<dbReference type="PANTHER" id="PTHR33989:SF4">
    <property type="entry name" value="PTS SYSTEM N,N'-DIACETYLCHITOBIOSE-SPECIFIC EIIC COMPONENT"/>
    <property type="match status" value="1"/>
</dbReference>